<evidence type="ECO:0000313" key="5">
    <source>
        <dbReference type="Proteomes" id="UP001500984"/>
    </source>
</evidence>
<sequence>MSRRSRGAADGDEAADRKLEQAALELLRKDGVLAGLNLREVADLAGINRGLVYHYFGSRGELLRSALRRNGERRSAAYWSRGEELGLVNRIDRLFKQTIRNAEQLRLVVLLLLDGQTKVRLMPRREQTQRDLKYDQAAGNIPDDLDTVAVHALLQSLLMGYVIARKPLAAEFGVGVRDLDGRMQTLVERLLTGRDSTPE</sequence>
<dbReference type="RefSeq" id="WP_344336239.1">
    <property type="nucleotide sequence ID" value="NZ_BAAAPZ010000004.1"/>
</dbReference>
<organism evidence="4 5">
    <name type="scientific">Brevibacterium salitolerans</name>
    <dbReference type="NCBI Taxonomy" id="1403566"/>
    <lineage>
        <taxon>Bacteria</taxon>
        <taxon>Bacillati</taxon>
        <taxon>Actinomycetota</taxon>
        <taxon>Actinomycetes</taxon>
        <taxon>Micrococcales</taxon>
        <taxon>Brevibacteriaceae</taxon>
        <taxon>Brevibacterium</taxon>
    </lineage>
</organism>
<dbReference type="PROSITE" id="PS50977">
    <property type="entry name" value="HTH_TETR_2"/>
    <property type="match status" value="1"/>
</dbReference>
<dbReference type="InterPro" id="IPR036271">
    <property type="entry name" value="Tet_transcr_reg_TetR-rel_C_sf"/>
</dbReference>
<evidence type="ECO:0000313" key="4">
    <source>
        <dbReference type="EMBL" id="GAA2093654.1"/>
    </source>
</evidence>
<dbReference type="PANTHER" id="PTHR30055:SF226">
    <property type="entry name" value="HTH-TYPE TRANSCRIPTIONAL REGULATOR PKSA"/>
    <property type="match status" value="1"/>
</dbReference>
<dbReference type="EMBL" id="BAAAPZ010000004">
    <property type="protein sequence ID" value="GAA2093654.1"/>
    <property type="molecule type" value="Genomic_DNA"/>
</dbReference>
<accession>A0ABP5I5F8</accession>
<dbReference type="SUPFAM" id="SSF46689">
    <property type="entry name" value="Homeodomain-like"/>
    <property type="match status" value="1"/>
</dbReference>
<dbReference type="Gene3D" id="1.10.357.10">
    <property type="entry name" value="Tetracycline Repressor, domain 2"/>
    <property type="match status" value="1"/>
</dbReference>
<dbReference type="SUPFAM" id="SSF48498">
    <property type="entry name" value="Tetracyclin repressor-like, C-terminal domain"/>
    <property type="match status" value="1"/>
</dbReference>
<dbReference type="Pfam" id="PF00440">
    <property type="entry name" value="TetR_N"/>
    <property type="match status" value="1"/>
</dbReference>
<gene>
    <name evidence="4" type="ORF">GCM10009823_12140</name>
</gene>
<feature type="domain" description="HTH tetR-type" evidence="3">
    <location>
        <begin position="13"/>
        <end position="74"/>
    </location>
</feature>
<proteinExistence type="predicted"/>
<comment type="caution">
    <text evidence="4">The sequence shown here is derived from an EMBL/GenBank/DDBJ whole genome shotgun (WGS) entry which is preliminary data.</text>
</comment>
<protein>
    <recommendedName>
        <fullName evidence="3">HTH tetR-type domain-containing protein</fullName>
    </recommendedName>
</protein>
<reference evidence="5" key="1">
    <citation type="journal article" date="2019" name="Int. J. Syst. Evol. Microbiol.">
        <title>The Global Catalogue of Microorganisms (GCM) 10K type strain sequencing project: providing services to taxonomists for standard genome sequencing and annotation.</title>
        <authorList>
            <consortium name="The Broad Institute Genomics Platform"/>
            <consortium name="The Broad Institute Genome Sequencing Center for Infectious Disease"/>
            <person name="Wu L."/>
            <person name="Ma J."/>
        </authorList>
    </citation>
    <scope>NUCLEOTIDE SEQUENCE [LARGE SCALE GENOMIC DNA]</scope>
    <source>
        <strain evidence="5">JCM 15900</strain>
    </source>
</reference>
<dbReference type="Proteomes" id="UP001500984">
    <property type="component" value="Unassembled WGS sequence"/>
</dbReference>
<evidence type="ECO:0000256" key="1">
    <source>
        <dbReference type="ARBA" id="ARBA00023125"/>
    </source>
</evidence>
<keyword evidence="1 2" id="KW-0238">DNA-binding</keyword>
<dbReference type="InterPro" id="IPR009057">
    <property type="entry name" value="Homeodomain-like_sf"/>
</dbReference>
<evidence type="ECO:0000259" key="3">
    <source>
        <dbReference type="PROSITE" id="PS50977"/>
    </source>
</evidence>
<evidence type="ECO:0000256" key="2">
    <source>
        <dbReference type="PROSITE-ProRule" id="PRU00335"/>
    </source>
</evidence>
<dbReference type="InterPro" id="IPR001647">
    <property type="entry name" value="HTH_TetR"/>
</dbReference>
<feature type="DNA-binding region" description="H-T-H motif" evidence="2">
    <location>
        <begin position="37"/>
        <end position="56"/>
    </location>
</feature>
<name>A0ABP5I5F8_9MICO</name>
<dbReference type="InterPro" id="IPR050109">
    <property type="entry name" value="HTH-type_TetR-like_transc_reg"/>
</dbReference>
<dbReference type="PANTHER" id="PTHR30055">
    <property type="entry name" value="HTH-TYPE TRANSCRIPTIONAL REGULATOR RUTR"/>
    <property type="match status" value="1"/>
</dbReference>
<keyword evidence="5" id="KW-1185">Reference proteome</keyword>